<keyword evidence="1" id="KW-1133">Transmembrane helix</keyword>
<dbReference type="PANTHER" id="PTHR43681">
    <property type="entry name" value="TRANSMEMBRANE GTPASE FZO"/>
    <property type="match status" value="1"/>
</dbReference>
<dbReference type="PANTHER" id="PTHR43681:SF1">
    <property type="entry name" value="SARCALUMENIN"/>
    <property type="match status" value="1"/>
</dbReference>
<keyword evidence="4" id="KW-1185">Reference proteome</keyword>
<dbReference type="InterPro" id="IPR045063">
    <property type="entry name" value="Dynamin_N"/>
</dbReference>
<evidence type="ECO:0000259" key="2">
    <source>
        <dbReference type="Pfam" id="PF00350"/>
    </source>
</evidence>
<name>A0ABV9LJ99_9ACTN</name>
<dbReference type="SUPFAM" id="SSF52540">
    <property type="entry name" value="P-loop containing nucleoside triphosphate hydrolases"/>
    <property type="match status" value="1"/>
</dbReference>
<accession>A0ABV9LJ99</accession>
<feature type="transmembrane region" description="Helical" evidence="1">
    <location>
        <begin position="464"/>
        <end position="490"/>
    </location>
</feature>
<reference evidence="4" key="1">
    <citation type="journal article" date="2019" name="Int. J. Syst. Evol. Microbiol.">
        <title>The Global Catalogue of Microorganisms (GCM) 10K type strain sequencing project: providing services to taxonomists for standard genome sequencing and annotation.</title>
        <authorList>
            <consortium name="The Broad Institute Genomics Platform"/>
            <consortium name="The Broad Institute Genome Sequencing Center for Infectious Disease"/>
            <person name="Wu L."/>
            <person name="Ma J."/>
        </authorList>
    </citation>
    <scope>NUCLEOTIDE SEQUENCE [LARGE SCALE GENOMIC DNA]</scope>
    <source>
        <strain evidence="4">CCUG 62763</strain>
    </source>
</reference>
<keyword evidence="1" id="KW-0812">Transmembrane</keyword>
<dbReference type="Pfam" id="PF00350">
    <property type="entry name" value="Dynamin_N"/>
    <property type="match status" value="1"/>
</dbReference>
<dbReference type="Gene3D" id="3.40.50.300">
    <property type="entry name" value="P-loop containing nucleotide triphosphate hydrolases"/>
    <property type="match status" value="1"/>
</dbReference>
<proteinExistence type="predicted"/>
<protein>
    <submittedName>
        <fullName evidence="3">Dynamin family protein</fullName>
    </submittedName>
</protein>
<keyword evidence="1" id="KW-0472">Membrane</keyword>
<evidence type="ECO:0000256" key="1">
    <source>
        <dbReference type="SAM" id="Phobius"/>
    </source>
</evidence>
<dbReference type="InterPro" id="IPR051943">
    <property type="entry name" value="TRAFAC_Dynamin-like_GTPase"/>
</dbReference>
<dbReference type="InterPro" id="IPR027417">
    <property type="entry name" value="P-loop_NTPase"/>
</dbReference>
<evidence type="ECO:0000313" key="4">
    <source>
        <dbReference type="Proteomes" id="UP001596025"/>
    </source>
</evidence>
<feature type="domain" description="Dynamin N-terminal" evidence="2">
    <location>
        <begin position="41"/>
        <end position="206"/>
    </location>
</feature>
<dbReference type="Proteomes" id="UP001596025">
    <property type="component" value="Unassembled WGS sequence"/>
</dbReference>
<dbReference type="RefSeq" id="WP_387988689.1">
    <property type="nucleotide sequence ID" value="NZ_JBHSGR010000010.1"/>
</dbReference>
<evidence type="ECO:0000313" key="3">
    <source>
        <dbReference type="EMBL" id="MFC4693972.1"/>
    </source>
</evidence>
<sequence length="605" mass="65016">MVTPEQLVDRVLALAEECGRPDLQRRLTQARGRHASPGVRVLVLGEPKQGKSSLVNALTGVPVCPVADDVATVVPTVVRNGAAPRATLVRAVGPAPAPGAEVVTERVPVPVETVAARVTGPGAERILQAEVELPRRLLAGGLELVDTAGVGGLGVVAHALTTLDLLPTADAVLFVSDASQEFTAPEMALLEQASALCPTVVCVLTKTDACPDWRRIAEIDRGHLAARGCDAPLFAVSSSLAQLAVQHRDRELHEESGIAALVGHLQDEVAGRAATLARRSLVHDLTAVTGHLSLALRSELRSLEDPASREALLAELEEARTAVDEQRRRSSRWQQVLNDGVTDLMADIDHDLRDRSRVVVREAEEVIAARDPGPAWPEITAWLDERIAAAVADSYVWAEQRSRWLAEQVVDQVTRDGGGAVPALEVGAAGDALDALVAVPGIDDGSMTLRERTLIGLRGSYTGVLMTGLVTSLAGLAIINPISLAAGVVLGRKAYNDDARQRRQRRETEARTVVRRHLDEVVFQVGKHLKDRLRTVQRTLRDLVTDTTDETARTLADAVRAAQRSAKEATADHDTRVRLLRARLDRLDRLAGEVARLDRTPVPTP</sequence>
<organism evidence="3 4">
    <name type="scientific">Geodermatophilus arenarius</name>
    <dbReference type="NCBI Taxonomy" id="1137990"/>
    <lineage>
        <taxon>Bacteria</taxon>
        <taxon>Bacillati</taxon>
        <taxon>Actinomycetota</taxon>
        <taxon>Actinomycetes</taxon>
        <taxon>Geodermatophilales</taxon>
        <taxon>Geodermatophilaceae</taxon>
        <taxon>Geodermatophilus</taxon>
    </lineage>
</organism>
<comment type="caution">
    <text evidence="3">The sequence shown here is derived from an EMBL/GenBank/DDBJ whole genome shotgun (WGS) entry which is preliminary data.</text>
</comment>
<dbReference type="EMBL" id="JBHSGR010000010">
    <property type="protein sequence ID" value="MFC4693972.1"/>
    <property type="molecule type" value="Genomic_DNA"/>
</dbReference>
<gene>
    <name evidence="3" type="ORF">ACFO3M_11310</name>
</gene>